<dbReference type="GO" id="GO:0000166">
    <property type="term" value="F:nucleotide binding"/>
    <property type="evidence" value="ECO:0007669"/>
    <property type="project" value="InterPro"/>
</dbReference>
<feature type="region of interest" description="Disordered" evidence="2">
    <location>
        <begin position="402"/>
        <end position="421"/>
    </location>
</feature>
<organism evidence="5 6">
    <name type="scientific">Eoetvoesiella caeni</name>
    <dbReference type="NCBI Taxonomy" id="645616"/>
    <lineage>
        <taxon>Bacteria</taxon>
        <taxon>Pseudomonadati</taxon>
        <taxon>Pseudomonadota</taxon>
        <taxon>Betaproteobacteria</taxon>
        <taxon>Burkholderiales</taxon>
        <taxon>Alcaligenaceae</taxon>
        <taxon>Eoetvoesiella</taxon>
    </lineage>
</organism>
<dbReference type="InterPro" id="IPR000683">
    <property type="entry name" value="Gfo/Idh/MocA-like_OxRdtase_N"/>
</dbReference>
<dbReference type="RefSeq" id="WP_113935270.1">
    <property type="nucleotide sequence ID" value="NZ_JACCEU010000021.1"/>
</dbReference>
<evidence type="ECO:0000256" key="1">
    <source>
        <dbReference type="ARBA" id="ARBA00023002"/>
    </source>
</evidence>
<dbReference type="PANTHER" id="PTHR43818:SF11">
    <property type="entry name" value="BCDNA.GH03377"/>
    <property type="match status" value="1"/>
</dbReference>
<reference evidence="5 6" key="1">
    <citation type="submission" date="2018-06" db="EMBL/GenBank/DDBJ databases">
        <title>Genomic Encyclopedia of Type Strains, Phase IV (KMG-IV): sequencing the most valuable type-strain genomes for metagenomic binning, comparative biology and taxonomic classification.</title>
        <authorList>
            <person name="Goeker M."/>
        </authorList>
    </citation>
    <scope>NUCLEOTIDE SEQUENCE [LARGE SCALE GENOMIC DNA]</scope>
    <source>
        <strain evidence="5 6">DSM 25520</strain>
    </source>
</reference>
<accession>A0A366H2I2</accession>
<dbReference type="InterPro" id="IPR055170">
    <property type="entry name" value="GFO_IDH_MocA-like_dom"/>
</dbReference>
<evidence type="ECO:0000259" key="3">
    <source>
        <dbReference type="Pfam" id="PF01408"/>
    </source>
</evidence>
<gene>
    <name evidence="5" type="ORF">DFR37_12313</name>
</gene>
<dbReference type="Gene3D" id="3.40.50.720">
    <property type="entry name" value="NAD(P)-binding Rossmann-like Domain"/>
    <property type="match status" value="1"/>
</dbReference>
<keyword evidence="1" id="KW-0560">Oxidoreductase</keyword>
<dbReference type="SUPFAM" id="SSF51735">
    <property type="entry name" value="NAD(P)-binding Rossmann-fold domains"/>
    <property type="match status" value="1"/>
</dbReference>
<dbReference type="InterPro" id="IPR050463">
    <property type="entry name" value="Gfo/Idh/MocA_oxidrdct_glycsds"/>
</dbReference>
<dbReference type="AlphaFoldDB" id="A0A366H2I2"/>
<feature type="domain" description="GFO/IDH/MocA-like oxidoreductase" evidence="4">
    <location>
        <begin position="137"/>
        <end position="243"/>
    </location>
</feature>
<dbReference type="Proteomes" id="UP000253628">
    <property type="component" value="Unassembled WGS sequence"/>
</dbReference>
<name>A0A366H2I2_9BURK</name>
<comment type="caution">
    <text evidence="5">The sequence shown here is derived from an EMBL/GenBank/DDBJ whole genome shotgun (WGS) entry which is preliminary data.</text>
</comment>
<dbReference type="GO" id="GO:0016491">
    <property type="term" value="F:oxidoreductase activity"/>
    <property type="evidence" value="ECO:0007669"/>
    <property type="project" value="UniProtKB-KW"/>
</dbReference>
<dbReference type="SUPFAM" id="SSF55347">
    <property type="entry name" value="Glyceraldehyde-3-phosphate dehydrogenase-like, C-terminal domain"/>
    <property type="match status" value="1"/>
</dbReference>
<dbReference type="PANTHER" id="PTHR43818">
    <property type="entry name" value="BCDNA.GH03377"/>
    <property type="match status" value="1"/>
</dbReference>
<evidence type="ECO:0000313" key="6">
    <source>
        <dbReference type="Proteomes" id="UP000253628"/>
    </source>
</evidence>
<sequence>MQTGDRNDAIGVGVIGLGRAFTLMLPTWVQDERVRLVAAVDPRIQACEQFRNDLGGATYDTVGELCTDPAVEAVYIASPHQFHAKQMEIVAAAGKAILVEKPLAITLEECFRIVQIVDTTQVPVIVGHSHSFDGPVLHAATLLSQGRFGDVRMAHALNYTNFLYRPRRPEELDTAQGGGVVFSQAAHQVDTIRILMGGMVESVRAHTGRWDSSRPTEGAYSALLSFQGGAFASLTYNGYGHYNSNELMGHVDEMGYERQTSAFDYTRGALSMVDETSETRLKQARNFGGDDYRREMPASTPHHQHFGHILVSADKADIKLTTKGLDIYQGGSRSFVATPKSSVPRAEVVDELWAVVREGMEPLHGARWARATMEVCFAILESARTGNDIRLRFQVALSRKLCPRPDKGSHSGTKQKKNPGS</sequence>
<dbReference type="Pfam" id="PF22725">
    <property type="entry name" value="GFO_IDH_MocA_C3"/>
    <property type="match status" value="1"/>
</dbReference>
<dbReference type="OrthoDB" id="9793050at2"/>
<keyword evidence="6" id="KW-1185">Reference proteome</keyword>
<dbReference type="InterPro" id="IPR036291">
    <property type="entry name" value="NAD(P)-bd_dom_sf"/>
</dbReference>
<evidence type="ECO:0000313" key="5">
    <source>
        <dbReference type="EMBL" id="RBP34985.1"/>
    </source>
</evidence>
<protein>
    <submittedName>
        <fullName evidence="5">Phthalate 4,5-cis-dihydrodiol dehydrogenase</fullName>
    </submittedName>
</protein>
<feature type="domain" description="Gfo/Idh/MocA-like oxidoreductase N-terminal" evidence="3">
    <location>
        <begin position="10"/>
        <end position="128"/>
    </location>
</feature>
<dbReference type="EMBL" id="QNRQ01000023">
    <property type="protein sequence ID" value="RBP34985.1"/>
    <property type="molecule type" value="Genomic_DNA"/>
</dbReference>
<proteinExistence type="predicted"/>
<evidence type="ECO:0000256" key="2">
    <source>
        <dbReference type="SAM" id="MobiDB-lite"/>
    </source>
</evidence>
<dbReference type="Gene3D" id="3.30.360.10">
    <property type="entry name" value="Dihydrodipicolinate Reductase, domain 2"/>
    <property type="match status" value="1"/>
</dbReference>
<dbReference type="Pfam" id="PF01408">
    <property type="entry name" value="GFO_IDH_MocA"/>
    <property type="match status" value="1"/>
</dbReference>
<evidence type="ECO:0000259" key="4">
    <source>
        <dbReference type="Pfam" id="PF22725"/>
    </source>
</evidence>